<evidence type="ECO:0000313" key="2">
    <source>
        <dbReference type="EMBL" id="ETO20881.1"/>
    </source>
</evidence>
<gene>
    <name evidence="2" type="ORF">RFI_16328</name>
</gene>
<feature type="non-terminal residue" evidence="2">
    <location>
        <position position="267"/>
    </location>
</feature>
<dbReference type="EMBL" id="ASPP01012161">
    <property type="protein sequence ID" value="ETO20881.1"/>
    <property type="molecule type" value="Genomic_DNA"/>
</dbReference>
<keyword evidence="1" id="KW-0812">Transmembrane</keyword>
<proteinExistence type="predicted"/>
<organism evidence="2 3">
    <name type="scientific">Reticulomyxa filosa</name>
    <dbReference type="NCBI Taxonomy" id="46433"/>
    <lineage>
        <taxon>Eukaryota</taxon>
        <taxon>Sar</taxon>
        <taxon>Rhizaria</taxon>
        <taxon>Retaria</taxon>
        <taxon>Foraminifera</taxon>
        <taxon>Monothalamids</taxon>
        <taxon>Reticulomyxidae</taxon>
        <taxon>Reticulomyxa</taxon>
    </lineage>
</organism>
<comment type="caution">
    <text evidence="2">The sequence shown here is derived from an EMBL/GenBank/DDBJ whole genome shotgun (WGS) entry which is preliminary data.</text>
</comment>
<keyword evidence="1" id="KW-1133">Transmembrane helix</keyword>
<dbReference type="Proteomes" id="UP000023152">
    <property type="component" value="Unassembled WGS sequence"/>
</dbReference>
<keyword evidence="1" id="KW-0472">Membrane</keyword>
<evidence type="ECO:0000313" key="3">
    <source>
        <dbReference type="Proteomes" id="UP000023152"/>
    </source>
</evidence>
<keyword evidence="3" id="KW-1185">Reference proteome</keyword>
<name>X6N4G9_RETFI</name>
<sequence length="267" mass="31587">MEGNRVDRRNVIATIYTRQQETQSKSDNVVDRWNRRRDIAKRSGLHVKEDAGVPVDEKDFFIRRMSIKSCVIYFYLFYYFFFLMHCCVLIFTGLDDKLCRKVQVEYVTRINEVSSIDDSFDWIYFIHIFRDYDETLHKKKKKRMLPSELTISALSAIYLNLSNEMKQCREREDAGMSNPFYYRTKDPTLLSLFVDNEEVTEVVNSLIGKGHLKPTEVDIVIQFPEHKPSYSFPNKFVKSNKPYLYNQDLQSSISNQASSLFSCRLYD</sequence>
<feature type="transmembrane region" description="Helical" evidence="1">
    <location>
        <begin position="72"/>
        <end position="94"/>
    </location>
</feature>
<reference evidence="2 3" key="1">
    <citation type="journal article" date="2013" name="Curr. Biol.">
        <title>The Genome of the Foraminiferan Reticulomyxa filosa.</title>
        <authorList>
            <person name="Glockner G."/>
            <person name="Hulsmann N."/>
            <person name="Schleicher M."/>
            <person name="Noegel A.A."/>
            <person name="Eichinger L."/>
            <person name="Gallinger C."/>
            <person name="Pawlowski J."/>
            <person name="Sierra R."/>
            <person name="Euteneuer U."/>
            <person name="Pillet L."/>
            <person name="Moustafa A."/>
            <person name="Platzer M."/>
            <person name="Groth M."/>
            <person name="Szafranski K."/>
            <person name="Schliwa M."/>
        </authorList>
    </citation>
    <scope>NUCLEOTIDE SEQUENCE [LARGE SCALE GENOMIC DNA]</scope>
</reference>
<evidence type="ECO:0000256" key="1">
    <source>
        <dbReference type="SAM" id="Phobius"/>
    </source>
</evidence>
<accession>X6N4G9</accession>
<dbReference type="AlphaFoldDB" id="X6N4G9"/>
<protein>
    <submittedName>
        <fullName evidence="2">Uncharacterized protein</fullName>
    </submittedName>
</protein>